<keyword evidence="5" id="KW-0547">Nucleotide-binding</keyword>
<feature type="domain" description="tRNA-specific 2-thiouridylase MnmA-like C-terminal" evidence="10">
    <location>
        <begin position="275"/>
        <end position="347"/>
    </location>
</feature>
<dbReference type="GO" id="GO:0103016">
    <property type="term" value="F:tRNA-uridine 2-sulfurtransferase activity"/>
    <property type="evidence" value="ECO:0007669"/>
    <property type="project" value="UniProtKB-EC"/>
</dbReference>
<evidence type="ECO:0000259" key="10">
    <source>
        <dbReference type="Pfam" id="PF20258"/>
    </source>
</evidence>
<feature type="domain" description="tRNA-specific 2-thiouridylase MnmA-like central" evidence="11">
    <location>
        <begin position="201"/>
        <end position="265"/>
    </location>
</feature>
<gene>
    <name evidence="12" type="primary">mnmA</name>
    <name evidence="12" type="ORF">E5334_07020</name>
</gene>
<dbReference type="CDD" id="cd01998">
    <property type="entry name" value="MnmA_TRMU-like"/>
    <property type="match status" value="1"/>
</dbReference>
<keyword evidence="8" id="KW-1015">Disulfide bond</keyword>
<comment type="caution">
    <text evidence="12">The sequence shown here is derived from an EMBL/GenBank/DDBJ whole genome shotgun (WGS) entry which is preliminary data.</text>
</comment>
<dbReference type="InterPro" id="IPR023382">
    <property type="entry name" value="MnmA-like_central_sf"/>
</dbReference>
<evidence type="ECO:0000256" key="2">
    <source>
        <dbReference type="ARBA" id="ARBA00022555"/>
    </source>
</evidence>
<evidence type="ECO:0000313" key="12">
    <source>
        <dbReference type="EMBL" id="TGY61749.1"/>
    </source>
</evidence>
<proteinExistence type="predicted"/>
<evidence type="ECO:0000256" key="5">
    <source>
        <dbReference type="ARBA" id="ARBA00022741"/>
    </source>
</evidence>
<keyword evidence="6" id="KW-0067">ATP-binding</keyword>
<dbReference type="EMBL" id="SRYE01000004">
    <property type="protein sequence ID" value="TGY61749.1"/>
    <property type="molecule type" value="Genomic_DNA"/>
</dbReference>
<dbReference type="Pfam" id="PF20258">
    <property type="entry name" value="tRNA_Me_trans_C"/>
    <property type="match status" value="1"/>
</dbReference>
<dbReference type="NCBIfam" id="NF001138">
    <property type="entry name" value="PRK00143.1"/>
    <property type="match status" value="1"/>
</dbReference>
<evidence type="ECO:0000313" key="13">
    <source>
        <dbReference type="Proteomes" id="UP000310263"/>
    </source>
</evidence>
<dbReference type="InterPro" id="IPR004506">
    <property type="entry name" value="MnmA-like"/>
</dbReference>
<dbReference type="PANTHER" id="PTHR11933:SF5">
    <property type="entry name" value="MITOCHONDRIAL TRNA-SPECIFIC 2-THIOURIDYLASE 1"/>
    <property type="match status" value="1"/>
</dbReference>
<dbReference type="GO" id="GO:0002143">
    <property type="term" value="P:tRNA wobble position uridine thiolation"/>
    <property type="evidence" value="ECO:0007669"/>
    <property type="project" value="TreeGrafter"/>
</dbReference>
<evidence type="ECO:0000256" key="6">
    <source>
        <dbReference type="ARBA" id="ARBA00022840"/>
    </source>
</evidence>
<evidence type="ECO:0000256" key="9">
    <source>
        <dbReference type="ARBA" id="ARBA00051542"/>
    </source>
</evidence>
<dbReference type="Pfam" id="PF20259">
    <property type="entry name" value="tRNA_Me_trans_M"/>
    <property type="match status" value="1"/>
</dbReference>
<keyword evidence="3 12" id="KW-0808">Transferase</keyword>
<evidence type="ECO:0000256" key="7">
    <source>
        <dbReference type="ARBA" id="ARBA00022884"/>
    </source>
</evidence>
<evidence type="ECO:0000256" key="1">
    <source>
        <dbReference type="ARBA" id="ARBA00011949"/>
    </source>
</evidence>
<dbReference type="InterPro" id="IPR046884">
    <property type="entry name" value="MnmA-like_central"/>
</dbReference>
<dbReference type="InterPro" id="IPR014729">
    <property type="entry name" value="Rossmann-like_a/b/a_fold"/>
</dbReference>
<protein>
    <recommendedName>
        <fullName evidence="1">tRNA-uridine 2-sulfurtransferase</fullName>
        <ecNumber evidence="1">2.8.1.13</ecNumber>
    </recommendedName>
</protein>
<organism evidence="12 13">
    <name type="scientific">Muricaecibacterium torontonense</name>
    <dbReference type="NCBI Taxonomy" id="3032871"/>
    <lineage>
        <taxon>Bacteria</taxon>
        <taxon>Bacillati</taxon>
        <taxon>Actinomycetota</taxon>
        <taxon>Coriobacteriia</taxon>
        <taxon>Coriobacteriales</taxon>
        <taxon>Atopobiaceae</taxon>
        <taxon>Muricaecibacterium</taxon>
    </lineage>
</organism>
<sequence length="355" mass="37635">MKVVVGLSGGVDSSCAVARLKEAGHEVVAATLLMQQGDVSVPSKESLAQAQELCGTLGVPFIARPMDEAFSRQVLDPFVDAYLSGKTPSPCVACNRYVKVAGLMAIADEVGADKVATGHYISLIEGEDGQVRLARGADRAKDQSYFLCQLPPEWVPRLMAPLAVSTKDQVRAYAKEASLKVAEAPDSQGVCFAPQGDYRAFLVSRRPDAFEPGDIVNEEGQVVGHHSGVAGFTVGQRKGLAITDGAGPYFVTSVDASARRVQVARQKPPRTTSFLVGDLVTTMDLSSLDPSQLSVQTHYRAYAVPACVRALGDGLWQVQVEEPGILGVPGQTAAFYQGDVVVGGATIEDERPIDD</sequence>
<dbReference type="Proteomes" id="UP000310263">
    <property type="component" value="Unassembled WGS sequence"/>
</dbReference>
<dbReference type="AlphaFoldDB" id="A0A4S2EZ10"/>
<evidence type="ECO:0000256" key="3">
    <source>
        <dbReference type="ARBA" id="ARBA00022679"/>
    </source>
</evidence>
<dbReference type="Gene3D" id="2.30.30.280">
    <property type="entry name" value="Adenine nucleotide alpha hydrolases-like domains"/>
    <property type="match status" value="1"/>
</dbReference>
<comment type="catalytic activity">
    <reaction evidence="9">
        <text>S-sulfanyl-L-cysteinyl-[protein] + uridine(34) in tRNA + AH2 + ATP = 2-thiouridine(34) in tRNA + L-cysteinyl-[protein] + A + AMP + diphosphate + H(+)</text>
        <dbReference type="Rhea" id="RHEA:47032"/>
        <dbReference type="Rhea" id="RHEA-COMP:10131"/>
        <dbReference type="Rhea" id="RHEA-COMP:11726"/>
        <dbReference type="Rhea" id="RHEA-COMP:11727"/>
        <dbReference type="Rhea" id="RHEA-COMP:11728"/>
        <dbReference type="ChEBI" id="CHEBI:13193"/>
        <dbReference type="ChEBI" id="CHEBI:15378"/>
        <dbReference type="ChEBI" id="CHEBI:17499"/>
        <dbReference type="ChEBI" id="CHEBI:29950"/>
        <dbReference type="ChEBI" id="CHEBI:30616"/>
        <dbReference type="ChEBI" id="CHEBI:33019"/>
        <dbReference type="ChEBI" id="CHEBI:61963"/>
        <dbReference type="ChEBI" id="CHEBI:65315"/>
        <dbReference type="ChEBI" id="CHEBI:87170"/>
        <dbReference type="ChEBI" id="CHEBI:456215"/>
        <dbReference type="EC" id="2.8.1.13"/>
    </reaction>
</comment>
<dbReference type="RefSeq" id="WP_136012881.1">
    <property type="nucleotide sequence ID" value="NZ_SRYE01000004.1"/>
</dbReference>
<dbReference type="InterPro" id="IPR046885">
    <property type="entry name" value="MnmA-like_C"/>
</dbReference>
<dbReference type="SUPFAM" id="SSF52402">
    <property type="entry name" value="Adenine nucleotide alpha hydrolases-like"/>
    <property type="match status" value="1"/>
</dbReference>
<dbReference type="EC" id="2.8.1.13" evidence="1"/>
<dbReference type="Gene3D" id="2.40.30.10">
    <property type="entry name" value="Translation factors"/>
    <property type="match status" value="1"/>
</dbReference>
<dbReference type="GO" id="GO:0000049">
    <property type="term" value="F:tRNA binding"/>
    <property type="evidence" value="ECO:0007669"/>
    <property type="project" value="UniProtKB-KW"/>
</dbReference>
<dbReference type="GO" id="GO:0005524">
    <property type="term" value="F:ATP binding"/>
    <property type="evidence" value="ECO:0007669"/>
    <property type="project" value="UniProtKB-KW"/>
</dbReference>
<dbReference type="PANTHER" id="PTHR11933">
    <property type="entry name" value="TRNA 5-METHYLAMINOMETHYL-2-THIOURIDYLATE -METHYLTRANSFERASE"/>
    <property type="match status" value="1"/>
</dbReference>
<keyword evidence="4" id="KW-0819">tRNA processing</keyword>
<keyword evidence="7" id="KW-0694">RNA-binding</keyword>
<reference evidence="12 13" key="1">
    <citation type="submission" date="2019-04" db="EMBL/GenBank/DDBJ databases">
        <title>Microbes associate with the intestines of laboratory mice.</title>
        <authorList>
            <person name="Navarre W."/>
            <person name="Wong E."/>
            <person name="Huang K."/>
            <person name="Tropini C."/>
            <person name="Ng K."/>
            <person name="Yu B."/>
        </authorList>
    </citation>
    <scope>NUCLEOTIDE SEQUENCE [LARGE SCALE GENOMIC DNA]</scope>
    <source>
        <strain evidence="12 13">NM07_P-09</strain>
    </source>
</reference>
<accession>A0A4S2EZ10</accession>
<dbReference type="NCBIfam" id="TIGR00420">
    <property type="entry name" value="trmU"/>
    <property type="match status" value="1"/>
</dbReference>
<evidence type="ECO:0000259" key="11">
    <source>
        <dbReference type="Pfam" id="PF20259"/>
    </source>
</evidence>
<dbReference type="OrthoDB" id="9800696at2"/>
<evidence type="ECO:0000256" key="8">
    <source>
        <dbReference type="ARBA" id="ARBA00023157"/>
    </source>
</evidence>
<keyword evidence="13" id="KW-1185">Reference proteome</keyword>
<keyword evidence="2" id="KW-0820">tRNA-binding</keyword>
<name>A0A4S2EZ10_9ACTN</name>
<dbReference type="Gene3D" id="3.40.50.620">
    <property type="entry name" value="HUPs"/>
    <property type="match status" value="1"/>
</dbReference>
<evidence type="ECO:0000256" key="4">
    <source>
        <dbReference type="ARBA" id="ARBA00022694"/>
    </source>
</evidence>
<dbReference type="Pfam" id="PF03054">
    <property type="entry name" value="tRNA_Me_trans"/>
    <property type="match status" value="1"/>
</dbReference>